<dbReference type="Gene3D" id="1.10.3210.10">
    <property type="entry name" value="Hypothetical protein af1432"/>
    <property type="match status" value="1"/>
</dbReference>
<dbReference type="EMBL" id="JAAKDE010000010">
    <property type="protein sequence ID" value="MBA2133062.1"/>
    <property type="molecule type" value="Genomic_DNA"/>
</dbReference>
<dbReference type="AlphaFoldDB" id="A0A8J6HX86"/>
<dbReference type="SMART" id="SM00471">
    <property type="entry name" value="HDc"/>
    <property type="match status" value="1"/>
</dbReference>
<keyword evidence="3" id="KW-1185">Reference proteome</keyword>
<dbReference type="CDD" id="cd00077">
    <property type="entry name" value="HDc"/>
    <property type="match status" value="1"/>
</dbReference>
<evidence type="ECO:0000313" key="3">
    <source>
        <dbReference type="Proteomes" id="UP000657177"/>
    </source>
</evidence>
<dbReference type="Pfam" id="PF13487">
    <property type="entry name" value="HD_5"/>
    <property type="match status" value="1"/>
</dbReference>
<dbReference type="PANTHER" id="PTHR43155">
    <property type="entry name" value="CYCLIC DI-GMP PHOSPHODIESTERASE PA4108-RELATED"/>
    <property type="match status" value="1"/>
</dbReference>
<reference evidence="2" key="1">
    <citation type="submission" date="2020-06" db="EMBL/GenBank/DDBJ databases">
        <title>Novel chitinolytic bacterium.</title>
        <authorList>
            <person name="Ungkulpasvich U."/>
            <person name="Kosugi A."/>
            <person name="Uke A."/>
        </authorList>
    </citation>
    <scope>NUCLEOTIDE SEQUENCE</scope>
    <source>
        <strain evidence="2">UUS1-1</strain>
    </source>
</reference>
<organism evidence="2 3">
    <name type="scientific">Capillibacterium thermochitinicola</name>
    <dbReference type="NCBI Taxonomy" id="2699427"/>
    <lineage>
        <taxon>Bacteria</taxon>
        <taxon>Bacillati</taxon>
        <taxon>Bacillota</taxon>
        <taxon>Capillibacterium</taxon>
    </lineage>
</organism>
<dbReference type="RefSeq" id="WP_181339507.1">
    <property type="nucleotide sequence ID" value="NZ_JAAKDE010000010.1"/>
</dbReference>
<evidence type="ECO:0000313" key="2">
    <source>
        <dbReference type="EMBL" id="MBA2133062.1"/>
    </source>
</evidence>
<dbReference type="InterPro" id="IPR037522">
    <property type="entry name" value="HD_GYP_dom"/>
</dbReference>
<proteinExistence type="predicted"/>
<dbReference type="Proteomes" id="UP000657177">
    <property type="component" value="Unassembled WGS sequence"/>
</dbReference>
<feature type="domain" description="HD-GYP" evidence="1">
    <location>
        <begin position="105"/>
        <end position="301"/>
    </location>
</feature>
<dbReference type="PANTHER" id="PTHR43155:SF2">
    <property type="entry name" value="CYCLIC DI-GMP PHOSPHODIESTERASE PA4108"/>
    <property type="match status" value="1"/>
</dbReference>
<name>A0A8J6HX86_9FIRM</name>
<dbReference type="PROSITE" id="PS51832">
    <property type="entry name" value="HD_GYP"/>
    <property type="match status" value="1"/>
</dbReference>
<dbReference type="InterPro" id="IPR003607">
    <property type="entry name" value="HD/PDEase_dom"/>
</dbReference>
<comment type="caution">
    <text evidence="2">The sequence shown here is derived from an EMBL/GenBank/DDBJ whole genome shotgun (WGS) entry which is preliminary data.</text>
</comment>
<sequence length="345" mass="39143">MRYLPLDEITEDMCLARPIFNGDGRILLSNGVRLTKNYLARLKEMGYQNLYVYRAGEEINDFSIPVSDQTMREAIHGVKDAFSKAAQRQHLNTRSVNEIVNYILDEILTNPTVLYNLMDIKNHDNYYYHHCVNVGIISTLIAKEMGFSRDKMKDLTTGALLHDLGMVCVDPKILTQPRPLTDEEMAAVREHTNYGFQLLRSERDLSILVAHTAWQHHERMDGSGYPKGLVGEEIHLFGRIVAVADSYETMTSGRVYQKAMWSHEAIRQLKESAPEKYDPQVVAAMERSIASYPVGSVVVLNTHEEAVVVDVNAKKITIQFSSGPRVNALMDLEPDSEIKIEERLS</sequence>
<evidence type="ECO:0000259" key="1">
    <source>
        <dbReference type="PROSITE" id="PS51832"/>
    </source>
</evidence>
<dbReference type="SUPFAM" id="SSF109604">
    <property type="entry name" value="HD-domain/PDEase-like"/>
    <property type="match status" value="1"/>
</dbReference>
<accession>A0A8J6HX86</accession>
<protein>
    <submittedName>
        <fullName evidence="2">HD-GYP domain-containing protein</fullName>
    </submittedName>
</protein>
<gene>
    <name evidence="2" type="ORF">G5B42_05840</name>
</gene>